<evidence type="ECO:0000313" key="5">
    <source>
        <dbReference type="EMBL" id="RXW22355.1"/>
    </source>
</evidence>
<dbReference type="AlphaFoldDB" id="A0A4Q2DTX9"/>
<feature type="transmembrane region" description="Helical" evidence="3">
    <location>
        <begin position="158"/>
        <end position="179"/>
    </location>
</feature>
<name>A0A4Q2DTX9_9AGAR</name>
<keyword evidence="1" id="KW-0143">Chaperone</keyword>
<dbReference type="SUPFAM" id="SSF46565">
    <property type="entry name" value="Chaperone J-domain"/>
    <property type="match status" value="1"/>
</dbReference>
<dbReference type="OrthoDB" id="10250354at2759"/>
<organism evidence="5 6">
    <name type="scientific">Candolleomyces aberdarensis</name>
    <dbReference type="NCBI Taxonomy" id="2316362"/>
    <lineage>
        <taxon>Eukaryota</taxon>
        <taxon>Fungi</taxon>
        <taxon>Dikarya</taxon>
        <taxon>Basidiomycota</taxon>
        <taxon>Agaricomycotina</taxon>
        <taxon>Agaricomycetes</taxon>
        <taxon>Agaricomycetidae</taxon>
        <taxon>Agaricales</taxon>
        <taxon>Agaricineae</taxon>
        <taxon>Psathyrellaceae</taxon>
        <taxon>Candolleomyces</taxon>
    </lineage>
</organism>
<protein>
    <recommendedName>
        <fullName evidence="4">J domain-containing protein</fullName>
    </recommendedName>
</protein>
<dbReference type="GO" id="GO:0036503">
    <property type="term" value="P:ERAD pathway"/>
    <property type="evidence" value="ECO:0007669"/>
    <property type="project" value="TreeGrafter"/>
</dbReference>
<dbReference type="PROSITE" id="PS50076">
    <property type="entry name" value="DNAJ_2"/>
    <property type="match status" value="1"/>
</dbReference>
<keyword evidence="3" id="KW-0812">Transmembrane</keyword>
<dbReference type="SMART" id="SM00271">
    <property type="entry name" value="DnaJ"/>
    <property type="match status" value="1"/>
</dbReference>
<comment type="caution">
    <text evidence="5">The sequence shown here is derived from an EMBL/GenBank/DDBJ whole genome shotgun (WGS) entry which is preliminary data.</text>
</comment>
<proteinExistence type="predicted"/>
<dbReference type="EMBL" id="SDEE01000074">
    <property type="protein sequence ID" value="RXW22355.1"/>
    <property type="molecule type" value="Genomic_DNA"/>
</dbReference>
<dbReference type="PRINTS" id="PR00625">
    <property type="entry name" value="JDOMAIN"/>
</dbReference>
<feature type="compositionally biased region" description="Low complexity" evidence="2">
    <location>
        <begin position="397"/>
        <end position="414"/>
    </location>
</feature>
<feature type="transmembrane region" description="Helical" evidence="3">
    <location>
        <begin position="50"/>
        <end position="68"/>
    </location>
</feature>
<feature type="domain" description="J" evidence="4">
    <location>
        <begin position="77"/>
        <end position="142"/>
    </location>
</feature>
<evidence type="ECO:0000256" key="3">
    <source>
        <dbReference type="SAM" id="Phobius"/>
    </source>
</evidence>
<feature type="compositionally biased region" description="Basic and acidic residues" evidence="2">
    <location>
        <begin position="378"/>
        <end position="396"/>
    </location>
</feature>
<dbReference type="GO" id="GO:0051787">
    <property type="term" value="F:misfolded protein binding"/>
    <property type="evidence" value="ECO:0007669"/>
    <property type="project" value="TreeGrafter"/>
</dbReference>
<dbReference type="Proteomes" id="UP000290288">
    <property type="component" value="Unassembled WGS sequence"/>
</dbReference>
<feature type="compositionally biased region" description="Low complexity" evidence="2">
    <location>
        <begin position="300"/>
        <end position="318"/>
    </location>
</feature>
<dbReference type="STRING" id="2316362.A0A4Q2DTX9"/>
<evidence type="ECO:0000259" key="4">
    <source>
        <dbReference type="PROSITE" id="PS50076"/>
    </source>
</evidence>
<gene>
    <name evidence="5" type="ORF">EST38_g3477</name>
</gene>
<evidence type="ECO:0000256" key="1">
    <source>
        <dbReference type="ARBA" id="ARBA00023186"/>
    </source>
</evidence>
<feature type="compositionally biased region" description="Low complexity" evidence="2">
    <location>
        <begin position="423"/>
        <end position="434"/>
    </location>
</feature>
<dbReference type="InterPro" id="IPR051948">
    <property type="entry name" value="Hsp70_co-chaperone_J-domain"/>
</dbReference>
<accession>A0A4Q2DTX9</accession>
<dbReference type="InterPro" id="IPR036869">
    <property type="entry name" value="J_dom_sf"/>
</dbReference>
<keyword evidence="3" id="KW-1133">Transmembrane helix</keyword>
<feature type="transmembrane region" description="Helical" evidence="3">
    <location>
        <begin position="191"/>
        <end position="210"/>
    </location>
</feature>
<feature type="compositionally biased region" description="Polar residues" evidence="2">
    <location>
        <begin position="463"/>
        <end position="478"/>
    </location>
</feature>
<dbReference type="CDD" id="cd06257">
    <property type="entry name" value="DnaJ"/>
    <property type="match status" value="1"/>
</dbReference>
<dbReference type="Pfam" id="PF00226">
    <property type="entry name" value="DnaJ"/>
    <property type="match status" value="1"/>
</dbReference>
<reference evidence="5 6" key="1">
    <citation type="submission" date="2019-01" db="EMBL/GenBank/DDBJ databases">
        <title>Draft genome sequence of Psathyrella aberdarensis IHI B618.</title>
        <authorList>
            <person name="Buettner E."/>
            <person name="Kellner H."/>
        </authorList>
    </citation>
    <scope>NUCLEOTIDE SEQUENCE [LARGE SCALE GENOMIC DNA]</scope>
    <source>
        <strain evidence="5 6">IHI B618</strain>
    </source>
</reference>
<feature type="transmembrane region" description="Helical" evidence="3">
    <location>
        <begin position="231"/>
        <end position="251"/>
    </location>
</feature>
<evidence type="ECO:0000313" key="6">
    <source>
        <dbReference type="Proteomes" id="UP000290288"/>
    </source>
</evidence>
<dbReference type="GO" id="GO:0051087">
    <property type="term" value="F:protein-folding chaperone binding"/>
    <property type="evidence" value="ECO:0007669"/>
    <property type="project" value="TreeGrafter"/>
</dbReference>
<dbReference type="PANTHER" id="PTHR44360">
    <property type="entry name" value="DNAJ HOMOLOG SUBFAMILY B MEMBER 9"/>
    <property type="match status" value="1"/>
</dbReference>
<dbReference type="GO" id="GO:0005783">
    <property type="term" value="C:endoplasmic reticulum"/>
    <property type="evidence" value="ECO:0007669"/>
    <property type="project" value="TreeGrafter"/>
</dbReference>
<sequence>MNSLLSLGGWAFIPDFATKHVLNFIYQTPAIHRTLRITPSPPHTPQYRRHYHVTFAFVVLGYLLYSLFEKLKNPPPNFYEVLGVASTVDDAGLKAAFRQFAKRNHPDRPEVGKQGEALFIFVRNVFEGLKDPAVRFGYDRFGPEALKWKGQCVTKAEFLWHGMLTSSAYHIVSALMLLFWTALGSSTPFTFWRWILFFTLLVAEVSLITTPSPSLSNRHITILHKIFPQRVVYQHILFLHQLFMFLNVALLRVTPYLIPVDEFADPGLELALLDRTTALVNMADREASKMMHTELQSIAGPVPSSSSTPSDPGFSSTPQHPSFARMEPVSPQTATRLLNELAPEMESLIIETNVKQGAGPLKTAWETAIGRAFKRITEDKQKQRGQEEIEQEREAVQRSPSQSRETTPTPSTPSRVPPPRTTPTPASSASASVVKVKLEEDEDTVSLSESEYSIIASTPTLSKLETYDNQNLPSTPSIPSAIPRSLLKSVPRTPGELPSPRPSPSPPPGSPSLKGKRRAGFTSMTPFPPVAGGGGYFAKGTAQGESSEEQLDQYERMRARSLSC</sequence>
<feature type="region of interest" description="Disordered" evidence="2">
    <location>
        <begin position="299"/>
        <end position="331"/>
    </location>
</feature>
<keyword evidence="3" id="KW-0472">Membrane</keyword>
<evidence type="ECO:0000256" key="2">
    <source>
        <dbReference type="SAM" id="MobiDB-lite"/>
    </source>
</evidence>
<feature type="region of interest" description="Disordered" evidence="2">
    <location>
        <begin position="463"/>
        <end position="564"/>
    </location>
</feature>
<dbReference type="InterPro" id="IPR001623">
    <property type="entry name" value="DnaJ_domain"/>
</dbReference>
<feature type="compositionally biased region" description="Pro residues" evidence="2">
    <location>
        <begin position="497"/>
        <end position="510"/>
    </location>
</feature>
<keyword evidence="6" id="KW-1185">Reference proteome</keyword>
<dbReference type="Gene3D" id="1.10.287.110">
    <property type="entry name" value="DnaJ domain"/>
    <property type="match status" value="1"/>
</dbReference>
<dbReference type="PANTHER" id="PTHR44360:SF1">
    <property type="entry name" value="DNAJ HOMOLOG SUBFAMILY B MEMBER 9"/>
    <property type="match status" value="1"/>
</dbReference>
<feature type="region of interest" description="Disordered" evidence="2">
    <location>
        <begin position="378"/>
        <end position="449"/>
    </location>
</feature>